<gene>
    <name evidence="7" type="ORF">MGAL_10B033968</name>
</gene>
<dbReference type="GO" id="GO:0005102">
    <property type="term" value="F:signaling receptor binding"/>
    <property type="evidence" value="ECO:0007669"/>
    <property type="project" value="TreeGrafter"/>
</dbReference>
<evidence type="ECO:0000256" key="2">
    <source>
        <dbReference type="ARBA" id="ARBA00023157"/>
    </source>
</evidence>
<dbReference type="PROSITE" id="PS01186">
    <property type="entry name" value="EGF_2"/>
    <property type="match status" value="1"/>
</dbReference>
<keyword evidence="3" id="KW-0325">Glycoprotein</keyword>
<feature type="transmembrane region" description="Helical" evidence="5">
    <location>
        <begin position="949"/>
        <end position="970"/>
    </location>
</feature>
<dbReference type="FunFam" id="2.10.25.10:FF:000001">
    <property type="entry name" value="Tenascin C"/>
    <property type="match status" value="1"/>
</dbReference>
<dbReference type="Pfam" id="PF26129">
    <property type="entry name" value="Vwde"/>
    <property type="match status" value="1"/>
</dbReference>
<name>A0A8B6DJ09_MYTGA</name>
<evidence type="ECO:0000256" key="1">
    <source>
        <dbReference type="ARBA" id="ARBA00022729"/>
    </source>
</evidence>
<dbReference type="PANTHER" id="PTHR14949">
    <property type="entry name" value="EGF-LIKE-DOMAIN, MULTIPLE 7, 8"/>
    <property type="match status" value="1"/>
</dbReference>
<evidence type="ECO:0000256" key="5">
    <source>
        <dbReference type="SAM" id="Phobius"/>
    </source>
</evidence>
<dbReference type="InterPro" id="IPR000742">
    <property type="entry name" value="EGF"/>
</dbReference>
<keyword evidence="5" id="KW-1133">Transmembrane helix</keyword>
<keyword evidence="8" id="KW-1185">Reference proteome</keyword>
<dbReference type="InterPro" id="IPR058727">
    <property type="entry name" value="Helical_Vwde"/>
</dbReference>
<dbReference type="InterPro" id="IPR050969">
    <property type="entry name" value="Dev_Signal_Modulators"/>
</dbReference>
<comment type="caution">
    <text evidence="7">The sequence shown here is derived from an EMBL/GenBank/DDBJ whole genome shotgun (WGS) entry which is preliminary data.</text>
</comment>
<keyword evidence="5" id="KW-0472">Membrane</keyword>
<evidence type="ECO:0000313" key="8">
    <source>
        <dbReference type="Proteomes" id="UP000596742"/>
    </source>
</evidence>
<proteinExistence type="predicted"/>
<dbReference type="PANTHER" id="PTHR14949:SF56">
    <property type="entry name" value="EGF-LIKE-DOMAIN, MULTIPLE 7"/>
    <property type="match status" value="1"/>
</dbReference>
<dbReference type="AlphaFoldDB" id="A0A8B6DJ09"/>
<feature type="compositionally biased region" description="Basic and acidic residues" evidence="4">
    <location>
        <begin position="927"/>
        <end position="937"/>
    </location>
</feature>
<keyword evidence="5" id="KW-0812">Transmembrane</keyword>
<dbReference type="GO" id="GO:0005576">
    <property type="term" value="C:extracellular region"/>
    <property type="evidence" value="ECO:0007669"/>
    <property type="project" value="TreeGrafter"/>
</dbReference>
<sequence>MIRYTSASSYFKNSIIEKTSFIVKSGEEVKINIKSTVPVACLEFPGLTRCNIDIELFSLQDQIKSRPANCNDSLSDDIIENSRSSCGLAFNGTAWDKYQTFTLRTLGDQAVRSSYTCTAKLIAKSTIDSLWKNFQLPEVSIHVLNKHRPKGKCYSRNDPHLRTIDGRYFSTHDTGEFVLFRHKTKPIEIHTIQRRDDRRKWASNCAVLFRASTDMFVIYGCNKPTRWIARRLNCDRAHQYLEVLEKGTNFEVIMPTGTRIVVLVNKYWLNVYIYVSAMDWEETEGLCGLYNGRSNDDFTDMKGNIVDQAKLMSSWRVPGSRSLFIAKARSEKMKTEVMYCTCYNESRILEIQEEIKETADCTWKDSLPLCKPKNWKENTCRNYGRTKREISDDFEFDVPIDVVAFRKGPQEFKWENGWTEQKAINACASYFEKSKLFNLCSKITKSSGVDRTTCVADIKLSGSTVFLSASLDSMKTACINEIRLNTSFWKPKPEPKLHTTTEKNLKLNVKTQPTTTTTTARSLEILENEDISILDIAETVFNNDCPNDCSESGICQQGICDCDEGFEGEDCSVDRRIGPELFGLVEESFCDLSKRPCSFISVFGNGFYESDRVKCRIMEAQIVQYEVKPNVRNVTTDGSLITFAEVKCPLEQMDVSKSPNFPVLDAYLVAVSFDEIKYSTGSPIIVYDSTCTICKNRNGTVDCKMRDDVCIVERKCYNQEHNMCKPSTTLVPRKQTTISEIIYETSEQTTDSEIIYETSEQTTNSEILYKTSEQTTRSDIMYETSIQTTSSEELYESSKQTTSVAKLYETSKQTIMSEKLYETSKQTTSSEELYEPSKQTTTTEILYKHSKQTASPDITYEISKPTTMLEKPYEPSEQTTSLDILYETSIETTSSDKLYKPSKQTISSEKLDEPNQQTSSSYTLYEPSKETTSSEKLYEHSNQSISPEILYLGAAVGGLAIVVVPTLLLIRRWRHVGTYRLSSSM</sequence>
<dbReference type="Proteomes" id="UP000596742">
    <property type="component" value="Unassembled WGS sequence"/>
</dbReference>
<dbReference type="EMBL" id="UYJE01003420">
    <property type="protein sequence ID" value="VDI19176.1"/>
    <property type="molecule type" value="Genomic_DNA"/>
</dbReference>
<organism evidence="7 8">
    <name type="scientific">Mytilus galloprovincialis</name>
    <name type="common">Mediterranean mussel</name>
    <dbReference type="NCBI Taxonomy" id="29158"/>
    <lineage>
        <taxon>Eukaryota</taxon>
        <taxon>Metazoa</taxon>
        <taxon>Spiralia</taxon>
        <taxon>Lophotrochozoa</taxon>
        <taxon>Mollusca</taxon>
        <taxon>Bivalvia</taxon>
        <taxon>Autobranchia</taxon>
        <taxon>Pteriomorphia</taxon>
        <taxon>Mytilida</taxon>
        <taxon>Mytiloidea</taxon>
        <taxon>Mytilidae</taxon>
        <taxon>Mytilinae</taxon>
        <taxon>Mytilus</taxon>
    </lineage>
</organism>
<feature type="domain" description="VWFD" evidence="6">
    <location>
        <begin position="151"/>
        <end position="323"/>
    </location>
</feature>
<dbReference type="Pfam" id="PF23106">
    <property type="entry name" value="EGF_Teneurin"/>
    <property type="match status" value="1"/>
</dbReference>
<dbReference type="PROSITE" id="PS51233">
    <property type="entry name" value="VWFD"/>
    <property type="match status" value="1"/>
</dbReference>
<keyword evidence="1" id="KW-0732">Signal</keyword>
<keyword evidence="2" id="KW-1015">Disulfide bond</keyword>
<dbReference type="OrthoDB" id="10001041at2759"/>
<evidence type="ECO:0000256" key="3">
    <source>
        <dbReference type="ARBA" id="ARBA00023180"/>
    </source>
</evidence>
<feature type="region of interest" description="Disordered" evidence="4">
    <location>
        <begin position="895"/>
        <end position="937"/>
    </location>
</feature>
<accession>A0A8B6DJ09</accession>
<dbReference type="Gene3D" id="2.60.120.260">
    <property type="entry name" value="Galactose-binding domain-like"/>
    <property type="match status" value="1"/>
</dbReference>
<dbReference type="Pfam" id="PF00094">
    <property type="entry name" value="VWD"/>
    <property type="match status" value="1"/>
</dbReference>
<evidence type="ECO:0000256" key="4">
    <source>
        <dbReference type="SAM" id="MobiDB-lite"/>
    </source>
</evidence>
<dbReference type="InterPro" id="IPR001846">
    <property type="entry name" value="VWF_type-D"/>
</dbReference>
<evidence type="ECO:0000259" key="6">
    <source>
        <dbReference type="PROSITE" id="PS51233"/>
    </source>
</evidence>
<dbReference type="GO" id="GO:0009986">
    <property type="term" value="C:cell surface"/>
    <property type="evidence" value="ECO:0007669"/>
    <property type="project" value="TreeGrafter"/>
</dbReference>
<feature type="compositionally biased region" description="Polar residues" evidence="4">
    <location>
        <begin position="895"/>
        <end position="923"/>
    </location>
</feature>
<reference evidence="7" key="1">
    <citation type="submission" date="2018-11" db="EMBL/GenBank/DDBJ databases">
        <authorList>
            <person name="Alioto T."/>
            <person name="Alioto T."/>
        </authorList>
    </citation>
    <scope>NUCLEOTIDE SEQUENCE</scope>
</reference>
<protein>
    <recommendedName>
        <fullName evidence="6">VWFD domain-containing protein</fullName>
    </recommendedName>
</protein>
<dbReference type="PROSITE" id="PS00022">
    <property type="entry name" value="EGF_1"/>
    <property type="match status" value="1"/>
</dbReference>
<evidence type="ECO:0000313" key="7">
    <source>
        <dbReference type="EMBL" id="VDI19176.1"/>
    </source>
</evidence>